<gene>
    <name evidence="2" type="ORF">HF992_03470</name>
</gene>
<keyword evidence="3" id="KW-1185">Reference proteome</keyword>
<accession>A0A7X6N0P2</accession>
<evidence type="ECO:0000313" key="3">
    <source>
        <dbReference type="Proteomes" id="UP000522720"/>
    </source>
</evidence>
<reference evidence="2 3" key="1">
    <citation type="submission" date="2020-04" db="EMBL/GenBank/DDBJ databases">
        <title>MicrobeNet Type strains.</title>
        <authorList>
            <person name="Nicholson A.C."/>
        </authorList>
    </citation>
    <scope>NUCLEOTIDE SEQUENCE [LARGE SCALE GENOMIC DNA]</scope>
    <source>
        <strain evidence="2 3">CCUG 69612</strain>
    </source>
</reference>
<sequence length="88" mass="8939">MEVKTKIGVTSLVAMNLSSVVIGSAIAAIVRTFPGLPTSSVQLLATLPGLGSLIVTLIVGPLSMKMSKKMLSLIGMTLITLGGFAPAI</sequence>
<dbReference type="Proteomes" id="UP000522720">
    <property type="component" value="Unassembled WGS sequence"/>
</dbReference>
<protein>
    <submittedName>
        <fullName evidence="2">MFS transporter</fullName>
    </submittedName>
</protein>
<organism evidence="2 3">
    <name type="scientific">Streptococcus ovuberis</name>
    <dbReference type="NCBI Taxonomy" id="1936207"/>
    <lineage>
        <taxon>Bacteria</taxon>
        <taxon>Bacillati</taxon>
        <taxon>Bacillota</taxon>
        <taxon>Bacilli</taxon>
        <taxon>Lactobacillales</taxon>
        <taxon>Streptococcaceae</taxon>
        <taxon>Streptococcus</taxon>
    </lineage>
</organism>
<keyword evidence="1" id="KW-1133">Transmembrane helix</keyword>
<dbReference type="InterPro" id="IPR036259">
    <property type="entry name" value="MFS_trans_sf"/>
</dbReference>
<keyword evidence="1" id="KW-0812">Transmembrane</keyword>
<comment type="caution">
    <text evidence="2">The sequence shown here is derived from an EMBL/GenBank/DDBJ whole genome shotgun (WGS) entry which is preliminary data.</text>
</comment>
<proteinExistence type="predicted"/>
<feature type="transmembrane region" description="Helical" evidence="1">
    <location>
        <begin position="12"/>
        <end position="30"/>
    </location>
</feature>
<dbReference type="SUPFAM" id="SSF103473">
    <property type="entry name" value="MFS general substrate transporter"/>
    <property type="match status" value="1"/>
</dbReference>
<keyword evidence="1" id="KW-0472">Membrane</keyword>
<dbReference type="AlphaFoldDB" id="A0A7X6N0P2"/>
<name>A0A7X6N0P2_9STRE</name>
<evidence type="ECO:0000256" key="1">
    <source>
        <dbReference type="SAM" id="Phobius"/>
    </source>
</evidence>
<dbReference type="Gene3D" id="1.20.1250.20">
    <property type="entry name" value="MFS general substrate transporter like domains"/>
    <property type="match status" value="1"/>
</dbReference>
<dbReference type="RefSeq" id="WP_168548671.1">
    <property type="nucleotide sequence ID" value="NZ_JAAXPR010000004.1"/>
</dbReference>
<feature type="transmembrane region" description="Helical" evidence="1">
    <location>
        <begin position="70"/>
        <end position="87"/>
    </location>
</feature>
<dbReference type="EMBL" id="JAAXPR010000004">
    <property type="protein sequence ID" value="NKZ19914.1"/>
    <property type="molecule type" value="Genomic_DNA"/>
</dbReference>
<feature type="transmembrane region" description="Helical" evidence="1">
    <location>
        <begin position="42"/>
        <end position="63"/>
    </location>
</feature>
<evidence type="ECO:0000313" key="2">
    <source>
        <dbReference type="EMBL" id="NKZ19914.1"/>
    </source>
</evidence>